<evidence type="ECO:0000256" key="1">
    <source>
        <dbReference type="ARBA" id="ARBA00023015"/>
    </source>
</evidence>
<protein>
    <submittedName>
        <fullName evidence="5">AraC family transcriptional regulator</fullName>
    </submittedName>
</protein>
<dbReference type="Proteomes" id="UP001354989">
    <property type="component" value="Plasmid pPP3"/>
</dbReference>
<sequence length="294" mass="34215">METVHDFESVAFNPCDFLNFIPIHALTNKAFNDQHLSDHGGYFIVLLQDVSGSITVDLQEVSTQGPLLFLLGPDNHYNFEIAENAKVNGFILNFDEVLFSLCNLPEEYRSFFNDWSVESNYSLDSNEFNYLNNMLANLSTEVELFCREPYHDNMIVRMVEQLMIFAYRKETNKNSWRLKAEDAYVCRYRSFLELLDAQYKQWHLVGDYTEHLQMHEKQLNRACKRVANKSALQIIHHRLLLQAKRLLVSSNSSIKDIAFELGFADPAHFSKFFKKKTGAWPVEFRQGVEALMEA</sequence>
<dbReference type="InterPro" id="IPR009057">
    <property type="entry name" value="Homeodomain-like_sf"/>
</dbReference>
<accession>A0ABM7VKT8</accession>
<dbReference type="InterPro" id="IPR018060">
    <property type="entry name" value="HTH_AraC"/>
</dbReference>
<dbReference type="PANTHER" id="PTHR43280:SF32">
    <property type="entry name" value="TRANSCRIPTIONAL REGULATORY PROTEIN"/>
    <property type="match status" value="1"/>
</dbReference>
<dbReference type="Gene3D" id="1.10.10.60">
    <property type="entry name" value="Homeodomain-like"/>
    <property type="match status" value="1"/>
</dbReference>
<dbReference type="PROSITE" id="PS01124">
    <property type="entry name" value="HTH_ARAC_FAMILY_2"/>
    <property type="match status" value="1"/>
</dbReference>
<geneLocation type="plasmid" evidence="5 6">
    <name>pPP3</name>
</geneLocation>
<evidence type="ECO:0000256" key="2">
    <source>
        <dbReference type="ARBA" id="ARBA00023125"/>
    </source>
</evidence>
<keyword evidence="1" id="KW-0805">Transcription regulation</keyword>
<proteinExistence type="predicted"/>
<dbReference type="SMART" id="SM00342">
    <property type="entry name" value="HTH_ARAC"/>
    <property type="match status" value="1"/>
</dbReference>
<keyword evidence="5" id="KW-0614">Plasmid</keyword>
<dbReference type="SUPFAM" id="SSF46689">
    <property type="entry name" value="Homeodomain-like"/>
    <property type="match status" value="1"/>
</dbReference>
<organism evidence="5 6">
    <name type="scientific">Persicobacter psychrovividus</name>
    <dbReference type="NCBI Taxonomy" id="387638"/>
    <lineage>
        <taxon>Bacteria</taxon>
        <taxon>Pseudomonadati</taxon>
        <taxon>Bacteroidota</taxon>
        <taxon>Cytophagia</taxon>
        <taxon>Cytophagales</taxon>
        <taxon>Persicobacteraceae</taxon>
        <taxon>Persicobacter</taxon>
    </lineage>
</organism>
<feature type="domain" description="HTH araC/xylS-type" evidence="4">
    <location>
        <begin position="189"/>
        <end position="287"/>
    </location>
</feature>
<dbReference type="Pfam" id="PF12833">
    <property type="entry name" value="HTH_18"/>
    <property type="match status" value="1"/>
</dbReference>
<dbReference type="PANTHER" id="PTHR43280">
    <property type="entry name" value="ARAC-FAMILY TRANSCRIPTIONAL REGULATOR"/>
    <property type="match status" value="1"/>
</dbReference>
<evidence type="ECO:0000313" key="6">
    <source>
        <dbReference type="Proteomes" id="UP001354989"/>
    </source>
</evidence>
<evidence type="ECO:0000313" key="5">
    <source>
        <dbReference type="EMBL" id="BDD01591.1"/>
    </source>
</evidence>
<keyword evidence="2" id="KW-0238">DNA-binding</keyword>
<evidence type="ECO:0000259" key="4">
    <source>
        <dbReference type="PROSITE" id="PS01124"/>
    </source>
</evidence>
<dbReference type="EMBL" id="AP025295">
    <property type="protein sequence ID" value="BDD01591.1"/>
    <property type="molecule type" value="Genomic_DNA"/>
</dbReference>
<name>A0ABM7VKT8_9BACT</name>
<keyword evidence="3" id="KW-0804">Transcription</keyword>
<keyword evidence="6" id="KW-1185">Reference proteome</keyword>
<evidence type="ECO:0000256" key="3">
    <source>
        <dbReference type="ARBA" id="ARBA00023163"/>
    </source>
</evidence>
<dbReference type="PRINTS" id="PR00032">
    <property type="entry name" value="HTHARAC"/>
</dbReference>
<reference evidence="5 6" key="1">
    <citation type="submission" date="2021-12" db="EMBL/GenBank/DDBJ databases">
        <title>Genome sequencing of bacteria with rrn-lacking chromosome and rrn-plasmid.</title>
        <authorList>
            <person name="Anda M."/>
            <person name="Iwasaki W."/>
        </authorList>
    </citation>
    <scope>NUCLEOTIDE SEQUENCE [LARGE SCALE GENOMIC DNA]</scope>
    <source>
        <strain evidence="5 6">NBRC 101262</strain>
        <plasmid evidence="5 6">pPP3</plasmid>
    </source>
</reference>
<dbReference type="InterPro" id="IPR020449">
    <property type="entry name" value="Tscrpt_reg_AraC-type_HTH"/>
</dbReference>
<gene>
    <name evidence="5" type="ORF">PEPS_38710</name>
</gene>